<reference evidence="9" key="1">
    <citation type="journal article" date="2006" name="PLoS Biol.">
        <title>Macronuclear genome sequence of the ciliate Tetrahymena thermophila, a model eukaryote.</title>
        <authorList>
            <person name="Eisen J.A."/>
            <person name="Coyne R.S."/>
            <person name="Wu M."/>
            <person name="Wu D."/>
            <person name="Thiagarajan M."/>
            <person name="Wortman J.R."/>
            <person name="Badger J.H."/>
            <person name="Ren Q."/>
            <person name="Amedeo P."/>
            <person name="Jones K.M."/>
            <person name="Tallon L.J."/>
            <person name="Delcher A.L."/>
            <person name="Salzberg S.L."/>
            <person name="Silva J.C."/>
            <person name="Haas B.J."/>
            <person name="Majoros W.H."/>
            <person name="Farzad M."/>
            <person name="Carlton J.M."/>
            <person name="Smith R.K. Jr."/>
            <person name="Garg J."/>
            <person name="Pearlman R.E."/>
            <person name="Karrer K.M."/>
            <person name="Sun L."/>
            <person name="Manning G."/>
            <person name="Elde N.C."/>
            <person name="Turkewitz A.P."/>
            <person name="Asai D.J."/>
            <person name="Wilkes D.E."/>
            <person name="Wang Y."/>
            <person name="Cai H."/>
            <person name="Collins K."/>
            <person name="Stewart B.A."/>
            <person name="Lee S.R."/>
            <person name="Wilamowska K."/>
            <person name="Weinberg Z."/>
            <person name="Ruzzo W.L."/>
            <person name="Wloga D."/>
            <person name="Gaertig J."/>
            <person name="Frankel J."/>
            <person name="Tsao C.-C."/>
            <person name="Gorovsky M.A."/>
            <person name="Keeling P.J."/>
            <person name="Waller R.F."/>
            <person name="Patron N.J."/>
            <person name="Cherry J.M."/>
            <person name="Stover N.A."/>
            <person name="Krieger C.J."/>
            <person name="del Toro C."/>
            <person name="Ryder H.F."/>
            <person name="Williamson S.C."/>
            <person name="Barbeau R.A."/>
            <person name="Hamilton E.P."/>
            <person name="Orias E."/>
        </authorList>
    </citation>
    <scope>NUCLEOTIDE SEQUENCE [LARGE SCALE GENOMIC DNA]</scope>
    <source>
        <strain evidence="9">SB210</strain>
    </source>
</reference>
<sequence length="272" mass="31692">MSSTYAESECIYNILGKKKQKQQEGLYRSKYPHNIAPTGSTFINKNTTRPGVANLAGEYKVFKGGHEYKFQTQTFGKPKGESKLDPKHFQKRGETQQGPNDVFRIKKGGPFKDSVPKFVQGEDTNQDKENEKRKNFVISNAIDIAMMEVPIRKIQPLIDQKQKDYGKVPKYLETVKNDIEKEYRVYQKNMRLLRGEAESTKSNQPNKEDLIKRREKLKNQWTEVYNKYSKMAHKTKFDTLIEKEKKAGYEKELNQLEVEIRNLKSAIQKAEK</sequence>
<dbReference type="PANTHER" id="PTHR21490:SF0">
    <property type="entry name" value="ENKURIN"/>
    <property type="match status" value="1"/>
</dbReference>
<dbReference type="RefSeq" id="XP_001019338.2">
    <property type="nucleotide sequence ID" value="XM_001019338.2"/>
</dbReference>
<keyword evidence="8" id="KW-0862">Zinc</keyword>
<evidence type="ECO:0000256" key="4">
    <source>
        <dbReference type="ARBA" id="ARBA00023212"/>
    </source>
</evidence>
<gene>
    <name evidence="8" type="ORF">TTHERM_00388340</name>
</gene>
<dbReference type="GO" id="GO:0005516">
    <property type="term" value="F:calmodulin binding"/>
    <property type="evidence" value="ECO:0007669"/>
    <property type="project" value="TreeGrafter"/>
</dbReference>
<dbReference type="GeneID" id="7838819"/>
<organism evidence="8 9">
    <name type="scientific">Tetrahymena thermophila (strain SB210)</name>
    <dbReference type="NCBI Taxonomy" id="312017"/>
    <lineage>
        <taxon>Eukaryota</taxon>
        <taxon>Sar</taxon>
        <taxon>Alveolata</taxon>
        <taxon>Ciliophora</taxon>
        <taxon>Intramacronucleata</taxon>
        <taxon>Oligohymenophorea</taxon>
        <taxon>Hymenostomatida</taxon>
        <taxon>Tetrahymenina</taxon>
        <taxon>Tetrahymenidae</taxon>
        <taxon>Tetrahymena</taxon>
    </lineage>
</organism>
<evidence type="ECO:0000256" key="3">
    <source>
        <dbReference type="ARBA" id="ARBA00022490"/>
    </source>
</evidence>
<dbReference type="STRING" id="312017.Q23RF5"/>
<feature type="compositionally biased region" description="Basic and acidic residues" evidence="6">
    <location>
        <begin position="78"/>
        <end position="94"/>
    </location>
</feature>
<dbReference type="InParanoid" id="Q23RF5"/>
<keyword evidence="4" id="KW-0206">Cytoskeleton</keyword>
<dbReference type="HOGENOM" id="CLU_088051_0_0_1"/>
<dbReference type="EMBL" id="GG662644">
    <property type="protein sequence ID" value="EAR99093.2"/>
    <property type="molecule type" value="Genomic_DNA"/>
</dbReference>
<feature type="region of interest" description="Disordered" evidence="6">
    <location>
        <begin position="76"/>
        <end position="130"/>
    </location>
</feature>
<dbReference type="KEGG" id="tet:TTHERM_00388340"/>
<dbReference type="PANTHER" id="PTHR21490">
    <property type="entry name" value="ENKURIN-RELATED"/>
    <property type="match status" value="1"/>
</dbReference>
<dbReference type="eggNOG" id="ENOG502QT8E">
    <property type="taxonomic scope" value="Eukaryota"/>
</dbReference>
<comment type="subcellular location">
    <subcellularLocation>
        <location evidence="1">Cell projection</location>
        <location evidence="1">Cilium</location>
    </subcellularLocation>
    <subcellularLocation>
        <location evidence="2">Cytoplasm</location>
        <location evidence="2">Cytoskeleton</location>
    </subcellularLocation>
</comment>
<dbReference type="InterPro" id="IPR027012">
    <property type="entry name" value="Enkurin_dom"/>
</dbReference>
<evidence type="ECO:0000256" key="2">
    <source>
        <dbReference type="ARBA" id="ARBA00004245"/>
    </source>
</evidence>
<dbReference type="GO" id="GO:0008270">
    <property type="term" value="F:zinc ion binding"/>
    <property type="evidence" value="ECO:0007669"/>
    <property type="project" value="UniProtKB-KW"/>
</dbReference>
<protein>
    <submittedName>
        <fullName evidence="8">DNA polymerase delta C4-type zinc-finger protein</fullName>
    </submittedName>
</protein>
<evidence type="ECO:0000313" key="8">
    <source>
        <dbReference type="EMBL" id="EAR99093.2"/>
    </source>
</evidence>
<dbReference type="Proteomes" id="UP000009168">
    <property type="component" value="Unassembled WGS sequence"/>
</dbReference>
<dbReference type="GO" id="GO:0005856">
    <property type="term" value="C:cytoskeleton"/>
    <property type="evidence" value="ECO:0007669"/>
    <property type="project" value="UniProtKB-SubCell"/>
</dbReference>
<name>Q23RF5_TETTS</name>
<keyword evidence="9" id="KW-1185">Reference proteome</keyword>
<keyword evidence="8" id="KW-0863">Zinc-finger</keyword>
<dbReference type="FunCoup" id="Q23RF5">
    <property type="interactions" value="9"/>
</dbReference>
<evidence type="ECO:0000259" key="7">
    <source>
        <dbReference type="Pfam" id="PF13864"/>
    </source>
</evidence>
<evidence type="ECO:0000256" key="5">
    <source>
        <dbReference type="ARBA" id="ARBA00023273"/>
    </source>
</evidence>
<keyword evidence="3" id="KW-0963">Cytoplasm</keyword>
<evidence type="ECO:0000313" key="9">
    <source>
        <dbReference type="Proteomes" id="UP000009168"/>
    </source>
</evidence>
<dbReference type="Pfam" id="PF13864">
    <property type="entry name" value="Enkurin"/>
    <property type="match status" value="1"/>
</dbReference>
<dbReference type="AlphaFoldDB" id="Q23RF5"/>
<dbReference type="InterPro" id="IPR052102">
    <property type="entry name" value="Enkurin_domain-protein"/>
</dbReference>
<dbReference type="OrthoDB" id="2123594at2759"/>
<proteinExistence type="predicted"/>
<evidence type="ECO:0000256" key="1">
    <source>
        <dbReference type="ARBA" id="ARBA00004138"/>
    </source>
</evidence>
<feature type="domain" description="Enkurin" evidence="7">
    <location>
        <begin position="166"/>
        <end position="264"/>
    </location>
</feature>
<keyword evidence="8" id="KW-0479">Metal-binding</keyword>
<accession>Q23RF5</accession>
<evidence type="ECO:0000256" key="6">
    <source>
        <dbReference type="SAM" id="MobiDB-lite"/>
    </source>
</evidence>
<keyword evidence="5" id="KW-0966">Cell projection</keyword>
<dbReference type="GO" id="GO:0005929">
    <property type="term" value="C:cilium"/>
    <property type="evidence" value="ECO:0007669"/>
    <property type="project" value="UniProtKB-SubCell"/>
</dbReference>